<proteinExistence type="predicted"/>
<organism evidence="2 7">
    <name type="scientific">Peribacillus simplex</name>
    <dbReference type="NCBI Taxonomy" id="1478"/>
    <lineage>
        <taxon>Bacteria</taxon>
        <taxon>Bacillati</taxon>
        <taxon>Bacillota</taxon>
        <taxon>Bacilli</taxon>
        <taxon>Bacillales</taxon>
        <taxon>Bacillaceae</taxon>
        <taxon>Peribacillus</taxon>
    </lineage>
</organism>
<comment type="caution">
    <text evidence="2">The sequence shown here is derived from an EMBL/GenBank/DDBJ whole genome shotgun (WGS) entry which is preliminary data.</text>
</comment>
<dbReference type="GeneID" id="72369346"/>
<dbReference type="Proteomes" id="UP000789326">
    <property type="component" value="Unassembled WGS sequence"/>
</dbReference>
<dbReference type="Proteomes" id="UP000185829">
    <property type="component" value="Unassembled WGS sequence"/>
</dbReference>
<keyword evidence="1" id="KW-1133">Transmembrane helix</keyword>
<evidence type="ECO:0000313" key="4">
    <source>
        <dbReference type="EMBL" id="TKH13281.1"/>
    </source>
</evidence>
<keyword evidence="1" id="KW-0812">Transmembrane</keyword>
<evidence type="ECO:0000313" key="3">
    <source>
        <dbReference type="EMBL" id="SIQ41355.1"/>
    </source>
</evidence>
<dbReference type="RefSeq" id="WP_053535516.1">
    <property type="nucleotide sequence ID" value="NZ_CP126106.1"/>
</dbReference>
<sequence>MWAIIGTVCTGAIISFFEIPPLIKKKCWKEIVIFILLLLVGMTLSILIIKDITIPTPIDWITKIYSPLAHFMDRILS</sequence>
<evidence type="ECO:0000313" key="7">
    <source>
        <dbReference type="Proteomes" id="UP000789326"/>
    </source>
</evidence>
<protein>
    <submittedName>
        <fullName evidence="2">Uncharacterized protein</fullName>
    </submittedName>
</protein>
<feature type="transmembrane region" description="Helical" evidence="1">
    <location>
        <begin position="31"/>
        <end position="49"/>
    </location>
</feature>
<dbReference type="OrthoDB" id="2440830at2"/>
<evidence type="ECO:0000313" key="5">
    <source>
        <dbReference type="Proteomes" id="UP000185829"/>
    </source>
</evidence>
<dbReference type="EMBL" id="SZNT01000085">
    <property type="protein sequence ID" value="TKH13281.1"/>
    <property type="molecule type" value="Genomic_DNA"/>
</dbReference>
<evidence type="ECO:0000313" key="2">
    <source>
        <dbReference type="EMBL" id="CAH0145278.1"/>
    </source>
</evidence>
<dbReference type="Proteomes" id="UP000309170">
    <property type="component" value="Unassembled WGS sequence"/>
</dbReference>
<evidence type="ECO:0000313" key="6">
    <source>
        <dbReference type="Proteomes" id="UP000309170"/>
    </source>
</evidence>
<evidence type="ECO:0000256" key="1">
    <source>
        <dbReference type="SAM" id="Phobius"/>
    </source>
</evidence>
<reference evidence="3 5" key="1">
    <citation type="submission" date="2017-01" db="EMBL/GenBank/DDBJ databases">
        <authorList>
            <person name="Varghese N."/>
            <person name="Submissions S."/>
        </authorList>
    </citation>
    <scope>NUCLEOTIDE SEQUENCE [LARGE SCALE GENOMIC DNA]</scope>
    <source>
        <strain evidence="3 5">RUG2-6</strain>
    </source>
</reference>
<reference evidence="4 6" key="2">
    <citation type="journal article" date="2019" name="Environ. Microbiol.">
        <title>An active ?-lactamase is a part of an orchestrated cell wall stress resistance network of Bacillus subtilis and related rhizosphere species.</title>
        <authorList>
            <person name="Bucher T."/>
            <person name="Keren-Paz A."/>
            <person name="Hausser J."/>
            <person name="Olender T."/>
            <person name="Cytryn E."/>
            <person name="Kolodkin-Gal I."/>
        </authorList>
    </citation>
    <scope>NUCLEOTIDE SEQUENCE [LARGE SCALE GENOMIC DNA]</scope>
    <source>
        <strain evidence="4 6">I4</strain>
    </source>
</reference>
<reference evidence="2" key="3">
    <citation type="submission" date="2021-11" db="EMBL/GenBank/DDBJ databases">
        <authorList>
            <person name="Bulgarelli D."/>
        </authorList>
    </citation>
    <scope>NUCLEOTIDE SEQUENCE</scope>
    <source>
        <strain evidence="2">Bi133</strain>
    </source>
</reference>
<dbReference type="EMBL" id="FTMX01000001">
    <property type="protein sequence ID" value="SIQ41355.1"/>
    <property type="molecule type" value="Genomic_DNA"/>
</dbReference>
<accession>A0A9W4KSV7</accession>
<gene>
    <name evidence="4" type="ORF">FC678_07750</name>
    <name evidence="3" type="ORF">SAMN05878482_1011158</name>
    <name evidence="2" type="ORF">SRABI133_00573</name>
</gene>
<name>A0A9W4KSV7_9BACI</name>
<dbReference type="AlphaFoldDB" id="A0A9W4KSV7"/>
<keyword evidence="1" id="KW-0472">Membrane</keyword>
<dbReference type="EMBL" id="CAKKMG010000004">
    <property type="protein sequence ID" value="CAH0145278.1"/>
    <property type="molecule type" value="Genomic_DNA"/>
</dbReference>